<dbReference type="AlphaFoldDB" id="L1MHY0"/>
<accession>L1MHY0</accession>
<dbReference type="EMBL" id="AMEM01000016">
    <property type="protein sequence ID" value="EKX90868.1"/>
    <property type="molecule type" value="Genomic_DNA"/>
</dbReference>
<comment type="caution">
    <text evidence="1">The sequence shown here is derived from an EMBL/GenBank/DDBJ whole genome shotgun (WGS) entry which is preliminary data.</text>
</comment>
<protein>
    <submittedName>
        <fullName evidence="1">Uncharacterized protein</fullName>
    </submittedName>
</protein>
<dbReference type="Proteomes" id="UP000010445">
    <property type="component" value="Unassembled WGS sequence"/>
</dbReference>
<proteinExistence type="predicted"/>
<gene>
    <name evidence="1" type="ORF">HMPREF9997_00932</name>
</gene>
<dbReference type="STRING" id="1035195.HMPREF9997_00932"/>
<evidence type="ECO:0000313" key="1">
    <source>
        <dbReference type="EMBL" id="EKX90868.1"/>
    </source>
</evidence>
<evidence type="ECO:0000313" key="2">
    <source>
        <dbReference type="Proteomes" id="UP000010445"/>
    </source>
</evidence>
<name>L1MHY0_9CORY</name>
<sequence>MKDWQFPGNASLAMQPPVDSLTRRFLGRRWHAFRYMLPRFPSRQL</sequence>
<reference evidence="1 2" key="1">
    <citation type="submission" date="2012-05" db="EMBL/GenBank/DDBJ databases">
        <authorList>
            <person name="Weinstock G."/>
            <person name="Sodergren E."/>
            <person name="Lobos E.A."/>
            <person name="Fulton L."/>
            <person name="Fulton R."/>
            <person name="Courtney L."/>
            <person name="Fronick C."/>
            <person name="O'Laughlin M."/>
            <person name="Godfrey J."/>
            <person name="Wilson R.M."/>
            <person name="Miner T."/>
            <person name="Farmer C."/>
            <person name="Delehaunty K."/>
            <person name="Cordes M."/>
            <person name="Minx P."/>
            <person name="Tomlinson C."/>
            <person name="Chen J."/>
            <person name="Wollam A."/>
            <person name="Pepin K.H."/>
            <person name="Bhonagiri V."/>
            <person name="Zhang X."/>
            <person name="Suruliraj S."/>
            <person name="Warren W."/>
            <person name="Mitreva M."/>
            <person name="Mardis E.R."/>
            <person name="Wilson R.K."/>
        </authorList>
    </citation>
    <scope>NUCLEOTIDE SEQUENCE [LARGE SCALE GENOMIC DNA]</scope>
    <source>
        <strain evidence="1 2">F0235</strain>
    </source>
</reference>
<dbReference type="HOGENOM" id="CLU_3198617_0_0_11"/>
<organism evidence="1 2">
    <name type="scientific">Corynebacterium durum F0235</name>
    <dbReference type="NCBI Taxonomy" id="1035195"/>
    <lineage>
        <taxon>Bacteria</taxon>
        <taxon>Bacillati</taxon>
        <taxon>Actinomycetota</taxon>
        <taxon>Actinomycetes</taxon>
        <taxon>Mycobacteriales</taxon>
        <taxon>Corynebacteriaceae</taxon>
        <taxon>Corynebacterium</taxon>
    </lineage>
</organism>
<keyword evidence="2" id="KW-1185">Reference proteome</keyword>